<dbReference type="GO" id="GO:0046474">
    <property type="term" value="P:glycerophospholipid biosynthetic process"/>
    <property type="evidence" value="ECO:0007669"/>
    <property type="project" value="TreeGrafter"/>
</dbReference>
<evidence type="ECO:0000256" key="14">
    <source>
        <dbReference type="PIRSR" id="PIRSR000114-1"/>
    </source>
</evidence>
<organism evidence="20 21">
    <name type="scientific">Haliea salexigens</name>
    <dbReference type="NCBI Taxonomy" id="287487"/>
    <lineage>
        <taxon>Bacteria</taxon>
        <taxon>Pseudomonadati</taxon>
        <taxon>Pseudomonadota</taxon>
        <taxon>Gammaproteobacteria</taxon>
        <taxon>Cellvibrionales</taxon>
        <taxon>Halieaceae</taxon>
        <taxon>Haliea</taxon>
    </lineage>
</organism>
<feature type="binding site" evidence="13">
    <location>
        <position position="282"/>
    </location>
    <ligand>
        <name>NADPH</name>
        <dbReference type="ChEBI" id="CHEBI:57783"/>
    </ligand>
</feature>
<dbReference type="GO" id="GO:0141152">
    <property type="term" value="F:glycerol-3-phosphate dehydrogenase (NAD+) activity"/>
    <property type="evidence" value="ECO:0007669"/>
    <property type="project" value="RHEA"/>
</dbReference>
<comment type="caution">
    <text evidence="13">Lacks conserved residue(s) required for the propagation of feature annotation.</text>
</comment>
<evidence type="ECO:0000259" key="19">
    <source>
        <dbReference type="Pfam" id="PF07479"/>
    </source>
</evidence>
<evidence type="ECO:0000256" key="7">
    <source>
        <dbReference type="ARBA" id="ARBA00023209"/>
    </source>
</evidence>
<dbReference type="STRING" id="1121937.GCA_000423125_00166"/>
<dbReference type="SUPFAM" id="SSF51735">
    <property type="entry name" value="NAD(P)-binding Rossmann-fold domains"/>
    <property type="match status" value="1"/>
</dbReference>
<dbReference type="SUPFAM" id="SSF48179">
    <property type="entry name" value="6-phosphogluconate dehydrogenase C-terminal domain-like"/>
    <property type="match status" value="1"/>
</dbReference>
<evidence type="ECO:0000259" key="18">
    <source>
        <dbReference type="Pfam" id="PF01210"/>
    </source>
</evidence>
<reference evidence="20 21" key="1">
    <citation type="journal article" date="2018" name="Nat. Biotechnol.">
        <title>A standardized bacterial taxonomy based on genome phylogeny substantially revises the tree of life.</title>
        <authorList>
            <person name="Parks D.H."/>
            <person name="Chuvochina M."/>
            <person name="Waite D.W."/>
            <person name="Rinke C."/>
            <person name="Skarshewski A."/>
            <person name="Chaumeil P.A."/>
            <person name="Hugenholtz P."/>
        </authorList>
    </citation>
    <scope>NUCLEOTIDE SEQUENCE [LARGE SCALE GENOMIC DNA]</scope>
    <source>
        <strain evidence="20">UBA9158</strain>
    </source>
</reference>
<dbReference type="PANTHER" id="PTHR11728:SF1">
    <property type="entry name" value="GLYCEROL-3-PHOSPHATE DEHYDROGENASE [NAD(+)] 2, CHLOROPLASTIC"/>
    <property type="match status" value="1"/>
</dbReference>
<evidence type="ECO:0000256" key="1">
    <source>
        <dbReference type="ARBA" id="ARBA00011009"/>
    </source>
</evidence>
<dbReference type="NCBIfam" id="NF000946">
    <property type="entry name" value="PRK00094.2-4"/>
    <property type="match status" value="1"/>
</dbReference>
<gene>
    <name evidence="13" type="primary">gpsA</name>
    <name evidence="20" type="ORF">DCP75_04475</name>
</gene>
<dbReference type="FunFam" id="3.40.50.720:FF:000019">
    <property type="entry name" value="Glycerol-3-phosphate dehydrogenase [NAD(P)+]"/>
    <property type="match status" value="1"/>
</dbReference>
<feature type="binding site" evidence="13">
    <location>
        <position position="52"/>
    </location>
    <ligand>
        <name>NADPH</name>
        <dbReference type="ChEBI" id="CHEBI:57783"/>
    </ligand>
</feature>
<dbReference type="Proteomes" id="UP000259273">
    <property type="component" value="Unassembled WGS sequence"/>
</dbReference>
<evidence type="ECO:0000256" key="13">
    <source>
        <dbReference type="HAMAP-Rule" id="MF_00394"/>
    </source>
</evidence>
<keyword evidence="7 13" id="KW-0594">Phospholipid biosynthesis</keyword>
<dbReference type="InterPro" id="IPR006168">
    <property type="entry name" value="G3P_DH_NAD-dep"/>
</dbReference>
<feature type="binding site" evidence="13">
    <location>
        <position position="141"/>
    </location>
    <ligand>
        <name>NADPH</name>
        <dbReference type="ChEBI" id="CHEBI:57783"/>
    </ligand>
</feature>
<feature type="binding site" evidence="13">
    <location>
        <position position="280"/>
    </location>
    <ligand>
        <name>NADPH</name>
        <dbReference type="ChEBI" id="CHEBI:57783"/>
    </ligand>
</feature>
<dbReference type="GO" id="GO:0046168">
    <property type="term" value="P:glycerol-3-phosphate catabolic process"/>
    <property type="evidence" value="ECO:0007669"/>
    <property type="project" value="InterPro"/>
</dbReference>
<feature type="binding site" evidence="13">
    <location>
        <position position="245"/>
    </location>
    <ligand>
        <name>sn-glycerol 3-phosphate</name>
        <dbReference type="ChEBI" id="CHEBI:57597"/>
    </ligand>
</feature>
<dbReference type="GO" id="GO:0005829">
    <property type="term" value="C:cytosol"/>
    <property type="evidence" value="ECO:0007669"/>
    <property type="project" value="TreeGrafter"/>
</dbReference>
<dbReference type="InterPro" id="IPR008927">
    <property type="entry name" value="6-PGluconate_DH-like_C_sf"/>
</dbReference>
<evidence type="ECO:0000256" key="6">
    <source>
        <dbReference type="ARBA" id="ARBA00023098"/>
    </source>
</evidence>
<feature type="binding site" evidence="16">
    <location>
        <position position="141"/>
    </location>
    <ligand>
        <name>NAD(+)</name>
        <dbReference type="ChEBI" id="CHEBI:57540"/>
    </ligand>
</feature>
<feature type="binding site" evidence="15">
    <location>
        <position position="109"/>
    </location>
    <ligand>
        <name>substrate</name>
    </ligand>
</feature>
<accession>A0A3C1KJR1</accession>
<comment type="pathway">
    <text evidence="13">Membrane lipid metabolism; glycerophospholipid metabolism.</text>
</comment>
<dbReference type="GO" id="GO:0005975">
    <property type="term" value="P:carbohydrate metabolic process"/>
    <property type="evidence" value="ECO:0007669"/>
    <property type="project" value="InterPro"/>
</dbReference>
<feature type="binding site" evidence="13">
    <location>
        <position position="256"/>
    </location>
    <ligand>
        <name>NADPH</name>
        <dbReference type="ChEBI" id="CHEBI:57783"/>
    </ligand>
</feature>
<dbReference type="InterPro" id="IPR013328">
    <property type="entry name" value="6PGD_dom2"/>
</dbReference>
<feature type="binding site" evidence="16">
    <location>
        <begin position="11"/>
        <end position="16"/>
    </location>
    <ligand>
        <name>NAD(+)</name>
        <dbReference type="ChEBI" id="CHEBI:57540"/>
    </ligand>
</feature>
<evidence type="ECO:0000256" key="5">
    <source>
        <dbReference type="ARBA" id="ARBA00023027"/>
    </source>
</evidence>
<comment type="catalytic activity">
    <reaction evidence="9">
        <text>sn-glycerol 3-phosphate + NADP(+) = dihydroxyacetone phosphate + NADPH + H(+)</text>
        <dbReference type="Rhea" id="RHEA:11096"/>
        <dbReference type="ChEBI" id="CHEBI:15378"/>
        <dbReference type="ChEBI" id="CHEBI:57597"/>
        <dbReference type="ChEBI" id="CHEBI:57642"/>
        <dbReference type="ChEBI" id="CHEBI:57783"/>
        <dbReference type="ChEBI" id="CHEBI:58349"/>
        <dbReference type="EC" id="1.1.1.94"/>
    </reaction>
    <physiologicalReaction direction="right-to-left" evidence="9">
        <dbReference type="Rhea" id="RHEA:11098"/>
    </physiologicalReaction>
</comment>
<comment type="catalytic activity">
    <reaction evidence="13">
        <text>sn-glycerol 3-phosphate + NAD(+) = dihydroxyacetone phosphate + NADH + H(+)</text>
        <dbReference type="Rhea" id="RHEA:11092"/>
        <dbReference type="ChEBI" id="CHEBI:15378"/>
        <dbReference type="ChEBI" id="CHEBI:57540"/>
        <dbReference type="ChEBI" id="CHEBI:57597"/>
        <dbReference type="ChEBI" id="CHEBI:57642"/>
        <dbReference type="ChEBI" id="CHEBI:57945"/>
        <dbReference type="EC" id="1.1.1.94"/>
    </reaction>
</comment>
<keyword evidence="8 13" id="KW-1208">Phospholipid metabolism</keyword>
<comment type="subcellular location">
    <subcellularLocation>
        <location evidence="13">Cytoplasm</location>
    </subcellularLocation>
</comment>
<keyword evidence="13" id="KW-0547">Nucleotide-binding</keyword>
<evidence type="ECO:0000256" key="4">
    <source>
        <dbReference type="ARBA" id="ARBA00023002"/>
    </source>
</evidence>
<dbReference type="FunFam" id="1.10.1040.10:FF:000001">
    <property type="entry name" value="Glycerol-3-phosphate dehydrogenase [NAD(P)+]"/>
    <property type="match status" value="1"/>
</dbReference>
<dbReference type="HAMAP" id="MF_00394">
    <property type="entry name" value="NAD_Glyc3P_dehydrog"/>
    <property type="match status" value="1"/>
</dbReference>
<feature type="binding site" evidence="13">
    <location>
        <position position="257"/>
    </location>
    <ligand>
        <name>sn-glycerol 3-phosphate</name>
        <dbReference type="ChEBI" id="CHEBI:57597"/>
    </ligand>
</feature>
<feature type="domain" description="Glycerol-3-phosphate dehydrogenase NAD-dependent C-terminal" evidence="19">
    <location>
        <begin position="181"/>
        <end position="321"/>
    </location>
</feature>
<evidence type="ECO:0000256" key="10">
    <source>
        <dbReference type="ARBA" id="ARBA00066687"/>
    </source>
</evidence>
<keyword evidence="5 13" id="KW-0520">NAD</keyword>
<keyword evidence="3 13" id="KW-0521">NADP</keyword>
<feature type="binding site" evidence="13">
    <location>
        <position position="109"/>
    </location>
    <ligand>
        <name>sn-glycerol 3-phosphate</name>
        <dbReference type="ChEBI" id="CHEBI:57597"/>
    </ligand>
</feature>
<feature type="binding site" evidence="13">
    <location>
        <position position="256"/>
    </location>
    <ligand>
        <name>sn-glycerol 3-phosphate</name>
        <dbReference type="ChEBI" id="CHEBI:57597"/>
    </ligand>
</feature>
<dbReference type="GO" id="GO:0051287">
    <property type="term" value="F:NAD binding"/>
    <property type="evidence" value="ECO:0007669"/>
    <property type="project" value="InterPro"/>
</dbReference>
<dbReference type="NCBIfam" id="NF000942">
    <property type="entry name" value="PRK00094.1-4"/>
    <property type="match status" value="1"/>
</dbReference>
<dbReference type="AlphaFoldDB" id="A0A3C1KJR1"/>
<evidence type="ECO:0000313" key="20">
    <source>
        <dbReference type="EMBL" id="HAN26969.1"/>
    </source>
</evidence>
<evidence type="ECO:0000256" key="8">
    <source>
        <dbReference type="ARBA" id="ARBA00023264"/>
    </source>
</evidence>
<evidence type="ECO:0000256" key="9">
    <source>
        <dbReference type="ARBA" id="ARBA00052716"/>
    </source>
</evidence>
<feature type="binding site" evidence="15">
    <location>
        <begin position="256"/>
        <end position="257"/>
    </location>
    <ligand>
        <name>substrate</name>
    </ligand>
</feature>
<comment type="function">
    <text evidence="13">Catalyzes the reduction of the glycolytic intermediate dihydroxyacetone phosphate (DHAP) to sn-glycerol 3-phosphate (G3P), the key precursor for phospholipid synthesis.</text>
</comment>
<evidence type="ECO:0000256" key="11">
    <source>
        <dbReference type="ARBA" id="ARBA00069372"/>
    </source>
</evidence>
<dbReference type="Gene3D" id="3.40.50.720">
    <property type="entry name" value="NAD(P)-binding Rossmann-like Domain"/>
    <property type="match status" value="1"/>
</dbReference>
<dbReference type="UniPathway" id="UPA00940"/>
<dbReference type="GO" id="GO:0141153">
    <property type="term" value="F:glycerol-3-phosphate dehydrogenase (NADP+) activity"/>
    <property type="evidence" value="ECO:0007669"/>
    <property type="project" value="RHEA"/>
</dbReference>
<dbReference type="GO" id="GO:0046167">
    <property type="term" value="P:glycerol-3-phosphate biosynthetic process"/>
    <property type="evidence" value="ECO:0007669"/>
    <property type="project" value="UniProtKB-UniRule"/>
</dbReference>
<name>A0A3C1KJR1_9GAMM</name>
<feature type="binding site" evidence="13">
    <location>
        <position position="192"/>
    </location>
    <ligand>
        <name>sn-glycerol 3-phosphate</name>
        <dbReference type="ChEBI" id="CHEBI:57597"/>
    </ligand>
</feature>
<feature type="binding site" evidence="13">
    <location>
        <position position="137"/>
    </location>
    <ligand>
        <name>sn-glycerol 3-phosphate</name>
        <dbReference type="ChEBI" id="CHEBI:57597"/>
    </ligand>
</feature>
<keyword evidence="6 13" id="KW-0443">Lipid metabolism</keyword>
<sequence length="350" mass="37161">MPRSHRVAVLGGGSFGTVIANLVAVNGHRVALWGRNAERVAQINARHENTDYLPGYRLDSRLRATTSLADAVTDTDTVFVAVPSASFRQIVRDVAPLVASRTCLVSLTKGIEPGGFSLMSQILRAEAPDNPRAVLSGPNLASEIAAGHVTGSVVASDSDALNTALHDLLHSERFLVYASQDMFGVELGGALKNVYAILAGLGAALSFGENTVGMLLTRALAEMSQFAVQLGANPLTFLGLSGVGDLFVTCSSPLSRNYRIGYAVGKGQPLDAVLADMDQVAEGINTLALLKAEADRRCVHMPLVNGLFGILYEQRPVSEIFSDMMSSEQARDVEFAVGDLRAAHRARRGD</sequence>
<dbReference type="Pfam" id="PF07479">
    <property type="entry name" value="NAD_Gly3P_dh_C"/>
    <property type="match status" value="1"/>
</dbReference>
<dbReference type="Pfam" id="PF01210">
    <property type="entry name" value="NAD_Gly3P_dh_N"/>
    <property type="match status" value="1"/>
</dbReference>
<evidence type="ECO:0000256" key="3">
    <source>
        <dbReference type="ARBA" id="ARBA00022857"/>
    </source>
</evidence>
<comment type="similarity">
    <text evidence="1 13 17">Belongs to the NAD-dependent glycerol-3-phosphate dehydrogenase family.</text>
</comment>
<evidence type="ECO:0000313" key="21">
    <source>
        <dbReference type="Proteomes" id="UP000259273"/>
    </source>
</evidence>
<dbReference type="Gene3D" id="1.10.1040.10">
    <property type="entry name" value="N-(1-d-carboxylethyl)-l-norvaline Dehydrogenase, domain 2"/>
    <property type="match status" value="1"/>
</dbReference>
<keyword evidence="13" id="KW-0963">Cytoplasm</keyword>
<dbReference type="EMBL" id="DMND01000067">
    <property type="protein sequence ID" value="HAN26969.1"/>
    <property type="molecule type" value="Genomic_DNA"/>
</dbReference>
<protein>
    <recommendedName>
        <fullName evidence="11 13">Glycerol-3-phosphate dehydrogenase [NAD(P)+]</fullName>
        <ecNumber evidence="10 13">1.1.1.94</ecNumber>
    </recommendedName>
    <alternativeName>
        <fullName evidence="13">NAD(P)(+)-dependent glycerol-3-phosphate dehydrogenase</fullName>
    </alternativeName>
    <alternativeName>
        <fullName evidence="12 13">NAD(P)H-dependent dihydroxyacetone-phosphate reductase</fullName>
    </alternativeName>
</protein>
<dbReference type="PIRSF" id="PIRSF000114">
    <property type="entry name" value="Glycerol-3-P_dh"/>
    <property type="match status" value="1"/>
</dbReference>
<dbReference type="InterPro" id="IPR011128">
    <property type="entry name" value="G3P_DH_NAD-dep_N"/>
</dbReference>
<evidence type="ECO:0000256" key="17">
    <source>
        <dbReference type="RuleBase" id="RU000437"/>
    </source>
</evidence>
<feature type="binding site" evidence="16">
    <location>
        <position position="256"/>
    </location>
    <ligand>
        <name>NAD(+)</name>
        <dbReference type="ChEBI" id="CHEBI:57540"/>
    </ligand>
</feature>
<feature type="binding site" evidence="13">
    <location>
        <position position="109"/>
    </location>
    <ligand>
        <name>NADPH</name>
        <dbReference type="ChEBI" id="CHEBI:57783"/>
    </ligand>
</feature>
<dbReference type="NCBIfam" id="NF000940">
    <property type="entry name" value="PRK00094.1-2"/>
    <property type="match status" value="1"/>
</dbReference>
<keyword evidence="4 13" id="KW-0560">Oxidoreductase</keyword>
<keyword evidence="2 13" id="KW-0444">Lipid biosynthesis</keyword>
<feature type="active site" description="Proton acceptor" evidence="13 14">
    <location>
        <position position="192"/>
    </location>
</feature>
<feature type="binding site" evidence="13">
    <location>
        <position position="255"/>
    </location>
    <ligand>
        <name>sn-glycerol 3-phosphate</name>
        <dbReference type="ChEBI" id="CHEBI:57597"/>
    </ligand>
</feature>
<evidence type="ECO:0000256" key="12">
    <source>
        <dbReference type="ARBA" id="ARBA00080511"/>
    </source>
</evidence>
<dbReference type="EC" id="1.1.1.94" evidence="10 13"/>
<proteinExistence type="inferred from homology"/>
<comment type="caution">
    <text evidence="20">The sequence shown here is derived from an EMBL/GenBank/DDBJ whole genome shotgun (WGS) entry which is preliminary data.</text>
</comment>
<dbReference type="PANTHER" id="PTHR11728">
    <property type="entry name" value="GLYCEROL-3-PHOSPHATE DEHYDROGENASE"/>
    <property type="match status" value="1"/>
</dbReference>
<feature type="binding site" evidence="13">
    <location>
        <position position="14"/>
    </location>
    <ligand>
        <name>NADPH</name>
        <dbReference type="ChEBI" id="CHEBI:57783"/>
    </ligand>
</feature>
<evidence type="ECO:0000256" key="2">
    <source>
        <dbReference type="ARBA" id="ARBA00022516"/>
    </source>
</evidence>
<evidence type="ECO:0000256" key="16">
    <source>
        <dbReference type="PIRSR" id="PIRSR000114-3"/>
    </source>
</evidence>
<evidence type="ECO:0000256" key="15">
    <source>
        <dbReference type="PIRSR" id="PIRSR000114-2"/>
    </source>
</evidence>
<dbReference type="InterPro" id="IPR006109">
    <property type="entry name" value="G3P_DH_NAD-dep_C"/>
</dbReference>
<dbReference type="InterPro" id="IPR036291">
    <property type="entry name" value="NAD(P)-bd_dom_sf"/>
</dbReference>
<feature type="binding site" evidence="13">
    <location>
        <position position="15"/>
    </location>
    <ligand>
        <name>NADPH</name>
        <dbReference type="ChEBI" id="CHEBI:57783"/>
    </ligand>
</feature>
<feature type="domain" description="Glycerol-3-phosphate dehydrogenase NAD-dependent N-terminal" evidence="18">
    <location>
        <begin position="7"/>
        <end position="159"/>
    </location>
</feature>
<feature type="binding site" evidence="13">
    <location>
        <position position="35"/>
    </location>
    <ligand>
        <name>NADPH</name>
        <dbReference type="ChEBI" id="CHEBI:57783"/>
    </ligand>
</feature>
<dbReference type="PRINTS" id="PR00077">
    <property type="entry name" value="GPDHDRGNASE"/>
</dbReference>